<keyword evidence="1" id="KW-0175">Coiled coil</keyword>
<dbReference type="InterPro" id="IPR007060">
    <property type="entry name" value="FtsL/DivIC"/>
</dbReference>
<dbReference type="Proteomes" id="UP000644147">
    <property type="component" value="Unassembled WGS sequence"/>
</dbReference>
<reference evidence="3 4" key="1">
    <citation type="submission" date="2020-12" db="EMBL/GenBank/DDBJ databases">
        <title>Bacterial novel species Adhaeribacter sp. BT258 isolated from soil.</title>
        <authorList>
            <person name="Jung H.-Y."/>
        </authorList>
    </citation>
    <scope>NUCLEOTIDE SEQUENCE [LARGE SCALE GENOMIC DNA]</scope>
    <source>
        <strain evidence="3 4">BT258</strain>
    </source>
</reference>
<dbReference type="RefSeq" id="WP_200504066.1">
    <property type="nucleotide sequence ID" value="NZ_JAEHFX010000001.1"/>
</dbReference>
<keyword evidence="2" id="KW-1133">Transmembrane helix</keyword>
<keyword evidence="4" id="KW-1185">Reference proteome</keyword>
<proteinExistence type="predicted"/>
<dbReference type="Pfam" id="PF04977">
    <property type="entry name" value="DivIC"/>
    <property type="match status" value="1"/>
</dbReference>
<keyword evidence="2" id="KW-0812">Transmembrane</keyword>
<name>A0ABS1BYG5_9BACT</name>
<sequence>MWERIPKFFRSFYLLVTVAFLTWMFFFDENDFIRQYQMSKKLSDLEEERDYYVSKIAEVEKDRKELMSNADLLEKFAREKYLMKKPTEDVFLVIPEEKRQEEIEAQQMPE</sequence>
<gene>
    <name evidence="3" type="ORF">I5M27_00470</name>
</gene>
<comment type="caution">
    <text evidence="3">The sequence shown here is derived from an EMBL/GenBank/DDBJ whole genome shotgun (WGS) entry which is preliminary data.</text>
</comment>
<evidence type="ECO:0000256" key="2">
    <source>
        <dbReference type="SAM" id="Phobius"/>
    </source>
</evidence>
<keyword evidence="2" id="KW-0472">Membrane</keyword>
<organism evidence="3 4">
    <name type="scientific">Adhaeribacter terrigena</name>
    <dbReference type="NCBI Taxonomy" id="2793070"/>
    <lineage>
        <taxon>Bacteria</taxon>
        <taxon>Pseudomonadati</taxon>
        <taxon>Bacteroidota</taxon>
        <taxon>Cytophagia</taxon>
        <taxon>Cytophagales</taxon>
        <taxon>Hymenobacteraceae</taxon>
        <taxon>Adhaeribacter</taxon>
    </lineage>
</organism>
<evidence type="ECO:0000313" key="3">
    <source>
        <dbReference type="EMBL" id="MBK0401433.1"/>
    </source>
</evidence>
<dbReference type="EMBL" id="JAEHFX010000001">
    <property type="protein sequence ID" value="MBK0401433.1"/>
    <property type="molecule type" value="Genomic_DNA"/>
</dbReference>
<feature type="coiled-coil region" evidence="1">
    <location>
        <begin position="42"/>
        <end position="76"/>
    </location>
</feature>
<protein>
    <submittedName>
        <fullName evidence="3">Septum formation initiator family protein</fullName>
    </submittedName>
</protein>
<feature type="transmembrane region" description="Helical" evidence="2">
    <location>
        <begin position="12"/>
        <end position="27"/>
    </location>
</feature>
<evidence type="ECO:0000256" key="1">
    <source>
        <dbReference type="SAM" id="Coils"/>
    </source>
</evidence>
<accession>A0ABS1BYG5</accession>
<evidence type="ECO:0000313" key="4">
    <source>
        <dbReference type="Proteomes" id="UP000644147"/>
    </source>
</evidence>